<organism evidence="5 6">
    <name type="scientific">Saprolegnia parasitica (strain CBS 223.65)</name>
    <dbReference type="NCBI Taxonomy" id="695850"/>
    <lineage>
        <taxon>Eukaryota</taxon>
        <taxon>Sar</taxon>
        <taxon>Stramenopiles</taxon>
        <taxon>Oomycota</taxon>
        <taxon>Saprolegniomycetes</taxon>
        <taxon>Saprolegniales</taxon>
        <taxon>Saprolegniaceae</taxon>
        <taxon>Saprolegnia</taxon>
    </lineage>
</organism>
<sequence length="188" mass="21524">MRQLLSTRNVNIPEDVKFSLEGRKVTVTGKRGTVSRDFSHVTLDMRRINKTTLRVDLWFGNRKQLACVRTVCSHIENMITGVTVGFKYKMRFVYAHFPINVTFENNTVEIRNFLGEKRVRKVTLSEGVTYVRSADVKDQIELSGIDLAKVSQDCANITQSCLVKNKDIRKFLDGIYVSEKSNIEEVEA</sequence>
<evidence type="ECO:0000256" key="3">
    <source>
        <dbReference type="ARBA" id="ARBA00023274"/>
    </source>
</evidence>
<feature type="domain" description="Large ribosomal subunit protein uL6 alpha-beta" evidence="4">
    <location>
        <begin position="12"/>
        <end position="85"/>
    </location>
</feature>
<comment type="similarity">
    <text evidence="1">Belongs to the universal ribosomal protein uL6 family.</text>
</comment>
<evidence type="ECO:0000256" key="1">
    <source>
        <dbReference type="ARBA" id="ARBA00009356"/>
    </source>
</evidence>
<dbReference type="InterPro" id="IPR036789">
    <property type="entry name" value="Ribosomal_uL6-like_a/b-dom_sf"/>
</dbReference>
<dbReference type="RefSeq" id="XP_012197812.1">
    <property type="nucleotide sequence ID" value="XM_012342422.1"/>
</dbReference>
<feature type="domain" description="Large ribosomal subunit protein uL6 alpha-beta" evidence="4">
    <location>
        <begin position="97"/>
        <end position="174"/>
    </location>
</feature>
<dbReference type="SUPFAM" id="SSF56053">
    <property type="entry name" value="Ribosomal protein L6"/>
    <property type="match status" value="2"/>
</dbReference>
<dbReference type="STRING" id="695850.A0A067CWR1"/>
<dbReference type="FunFam" id="3.90.930.12:FF:000004">
    <property type="entry name" value="60S ribosomal protein L9"/>
    <property type="match status" value="1"/>
</dbReference>
<reference evidence="5 6" key="1">
    <citation type="journal article" date="2013" name="PLoS Genet.">
        <title>Distinctive expansion of potential virulence genes in the genome of the oomycete fish pathogen Saprolegnia parasitica.</title>
        <authorList>
            <person name="Jiang R.H."/>
            <person name="de Bruijn I."/>
            <person name="Haas B.J."/>
            <person name="Belmonte R."/>
            <person name="Lobach L."/>
            <person name="Christie J."/>
            <person name="van den Ackerveken G."/>
            <person name="Bottin A."/>
            <person name="Bulone V."/>
            <person name="Diaz-Moreno S.M."/>
            <person name="Dumas B."/>
            <person name="Fan L."/>
            <person name="Gaulin E."/>
            <person name="Govers F."/>
            <person name="Grenville-Briggs L.J."/>
            <person name="Horner N.R."/>
            <person name="Levin J.Z."/>
            <person name="Mammella M."/>
            <person name="Meijer H.J."/>
            <person name="Morris P."/>
            <person name="Nusbaum C."/>
            <person name="Oome S."/>
            <person name="Phillips A.J."/>
            <person name="van Rooyen D."/>
            <person name="Rzeszutek E."/>
            <person name="Saraiva M."/>
            <person name="Secombes C.J."/>
            <person name="Seidl M.F."/>
            <person name="Snel B."/>
            <person name="Stassen J.H."/>
            <person name="Sykes S."/>
            <person name="Tripathy S."/>
            <person name="van den Berg H."/>
            <person name="Vega-Arreguin J.C."/>
            <person name="Wawra S."/>
            <person name="Young S.K."/>
            <person name="Zeng Q."/>
            <person name="Dieguez-Uribeondo J."/>
            <person name="Russ C."/>
            <person name="Tyler B.M."/>
            <person name="van West P."/>
        </authorList>
    </citation>
    <scope>NUCLEOTIDE SEQUENCE [LARGE SCALE GENOMIC DNA]</scope>
    <source>
        <strain evidence="5 6">CBS 223.65</strain>
    </source>
</reference>
<dbReference type="EMBL" id="KK583198">
    <property type="protein sequence ID" value="KDO31207.1"/>
    <property type="molecule type" value="Genomic_DNA"/>
</dbReference>
<dbReference type="OrthoDB" id="10252633at2759"/>
<dbReference type="KEGG" id="spar:SPRG_03825"/>
<dbReference type="PANTHER" id="PTHR11655:SF16">
    <property type="entry name" value="60S RIBOSOMAL PROTEIN L9"/>
    <property type="match status" value="1"/>
</dbReference>
<evidence type="ECO:0000313" key="5">
    <source>
        <dbReference type="EMBL" id="KDO31207.1"/>
    </source>
</evidence>
<dbReference type="AlphaFoldDB" id="A0A067CWR1"/>
<evidence type="ECO:0000256" key="2">
    <source>
        <dbReference type="ARBA" id="ARBA00022980"/>
    </source>
</evidence>
<dbReference type="Proteomes" id="UP000030745">
    <property type="component" value="Unassembled WGS sequence"/>
</dbReference>
<dbReference type="PIRSF" id="PIRSF002162">
    <property type="entry name" value="Ribosomal_L6"/>
    <property type="match status" value="1"/>
</dbReference>
<dbReference type="PANTHER" id="PTHR11655">
    <property type="entry name" value="60S/50S RIBOSOMAL PROTEIN L6/L9"/>
    <property type="match status" value="1"/>
</dbReference>
<keyword evidence="2 5" id="KW-0689">Ribosomal protein</keyword>
<name>A0A067CWR1_SAPPC</name>
<accession>A0A067CWR1</accession>
<dbReference type="Pfam" id="PF00347">
    <property type="entry name" value="Ribosomal_L6"/>
    <property type="match status" value="2"/>
</dbReference>
<dbReference type="GO" id="GO:0019843">
    <property type="term" value="F:rRNA binding"/>
    <property type="evidence" value="ECO:0007669"/>
    <property type="project" value="InterPro"/>
</dbReference>
<evidence type="ECO:0000259" key="4">
    <source>
        <dbReference type="Pfam" id="PF00347"/>
    </source>
</evidence>
<keyword evidence="3" id="KW-0687">Ribonucleoprotein</keyword>
<evidence type="ECO:0000313" key="6">
    <source>
        <dbReference type="Proteomes" id="UP000030745"/>
    </source>
</evidence>
<protein>
    <submittedName>
        <fullName evidence="5">60S ribosomal protein L9</fullName>
    </submittedName>
</protein>
<dbReference type="GO" id="GO:0002181">
    <property type="term" value="P:cytoplasmic translation"/>
    <property type="evidence" value="ECO:0007669"/>
    <property type="project" value="TreeGrafter"/>
</dbReference>
<gene>
    <name evidence="5" type="ORF">SPRG_03825</name>
</gene>
<dbReference type="Gene3D" id="3.90.930.12">
    <property type="entry name" value="Ribosomal protein L6, alpha-beta domain"/>
    <property type="match status" value="2"/>
</dbReference>
<dbReference type="InterPro" id="IPR000702">
    <property type="entry name" value="Ribosomal_uL6-like"/>
</dbReference>
<dbReference type="InterPro" id="IPR002359">
    <property type="entry name" value="Ribosomal_uL6_CS2"/>
</dbReference>
<proteinExistence type="inferred from homology"/>
<dbReference type="PROSITE" id="PS00700">
    <property type="entry name" value="RIBOSOMAL_L6_2"/>
    <property type="match status" value="1"/>
</dbReference>
<dbReference type="GO" id="GO:0003735">
    <property type="term" value="F:structural constituent of ribosome"/>
    <property type="evidence" value="ECO:0007669"/>
    <property type="project" value="InterPro"/>
</dbReference>
<dbReference type="GeneID" id="24126305"/>
<dbReference type="FunFam" id="3.90.930.12:FF:000003">
    <property type="entry name" value="60S ribosomal protein L9"/>
    <property type="match status" value="1"/>
</dbReference>
<keyword evidence="6" id="KW-1185">Reference proteome</keyword>
<dbReference type="VEuPathDB" id="FungiDB:SPRG_03825"/>
<dbReference type="OMA" id="YAHFPMK"/>
<dbReference type="InterPro" id="IPR020040">
    <property type="entry name" value="Ribosomal_uL6_a/b-dom"/>
</dbReference>
<dbReference type="GO" id="GO:0022625">
    <property type="term" value="C:cytosolic large ribosomal subunit"/>
    <property type="evidence" value="ECO:0007669"/>
    <property type="project" value="TreeGrafter"/>
</dbReference>